<gene>
    <name evidence="6" type="ORF">HNQ51_001580</name>
</gene>
<dbReference type="InterPro" id="IPR005119">
    <property type="entry name" value="LysR_subst-bd"/>
</dbReference>
<sequence>MPINHRQVEIFRAIMEAGSLTAAAQALHSSQPTLSRELARMEERLGLRLFNRGAVKLTPTAAALRLYEGVQAHYRGLRHIQDQALALARQEEQALEVLALPALAHALLPQALQHCPPAPLTITPAENPWLDQWMSEQRFDLAVAESHHAPSGCHLEVVADLDEVVVLPAGHPLLAQPSLDLADLAGQPFISLASNDPYRQGIDQAFAHAGIQRIQRLQTHSAVAVCALVQAGLGLSIVNPLTARACAGPGLHWRPLRHSIPFTVSLIFPSHRPQHRLQPILAAALRSALRAHQSC</sequence>
<dbReference type="GO" id="GO:0043565">
    <property type="term" value="F:sequence-specific DNA binding"/>
    <property type="evidence" value="ECO:0007669"/>
    <property type="project" value="TreeGrafter"/>
</dbReference>
<evidence type="ECO:0000256" key="3">
    <source>
        <dbReference type="ARBA" id="ARBA00023125"/>
    </source>
</evidence>
<dbReference type="Pfam" id="PF03466">
    <property type="entry name" value="LysR_substrate"/>
    <property type="match status" value="1"/>
</dbReference>
<evidence type="ECO:0000256" key="2">
    <source>
        <dbReference type="ARBA" id="ARBA00023015"/>
    </source>
</evidence>
<name>A0A840S5G8_9BURK</name>
<protein>
    <submittedName>
        <fullName evidence="6">DNA-binding transcriptional LysR family regulator</fullName>
    </submittedName>
</protein>
<keyword evidence="4" id="KW-0804">Transcription</keyword>
<keyword evidence="3 6" id="KW-0238">DNA-binding</keyword>
<feature type="domain" description="HTH lysR-type" evidence="5">
    <location>
        <begin position="1"/>
        <end position="60"/>
    </location>
</feature>
<dbReference type="GO" id="GO:0010628">
    <property type="term" value="P:positive regulation of gene expression"/>
    <property type="evidence" value="ECO:0007669"/>
    <property type="project" value="TreeGrafter"/>
</dbReference>
<keyword evidence="7" id="KW-1185">Reference proteome</keyword>
<dbReference type="PANTHER" id="PTHR30427:SF1">
    <property type="entry name" value="TRANSCRIPTIONAL ACTIVATOR PROTEIN LYSR"/>
    <property type="match status" value="1"/>
</dbReference>
<dbReference type="Gene3D" id="3.40.190.10">
    <property type="entry name" value="Periplasmic binding protein-like II"/>
    <property type="match status" value="2"/>
</dbReference>
<accession>A0A840S5G8</accession>
<keyword evidence="2" id="KW-0805">Transcription regulation</keyword>
<dbReference type="Gene3D" id="1.10.10.10">
    <property type="entry name" value="Winged helix-like DNA-binding domain superfamily/Winged helix DNA-binding domain"/>
    <property type="match status" value="1"/>
</dbReference>
<dbReference type="PRINTS" id="PR00039">
    <property type="entry name" value="HTHLYSR"/>
</dbReference>
<evidence type="ECO:0000256" key="4">
    <source>
        <dbReference type="ARBA" id="ARBA00023163"/>
    </source>
</evidence>
<dbReference type="AlphaFoldDB" id="A0A840S5G8"/>
<dbReference type="GO" id="GO:0003700">
    <property type="term" value="F:DNA-binding transcription factor activity"/>
    <property type="evidence" value="ECO:0007669"/>
    <property type="project" value="InterPro"/>
</dbReference>
<dbReference type="PANTHER" id="PTHR30427">
    <property type="entry name" value="TRANSCRIPTIONAL ACTIVATOR PROTEIN LYSR"/>
    <property type="match status" value="1"/>
</dbReference>
<comment type="caution">
    <text evidence="6">The sequence shown here is derived from an EMBL/GenBank/DDBJ whole genome shotgun (WGS) entry which is preliminary data.</text>
</comment>
<evidence type="ECO:0000313" key="7">
    <source>
        <dbReference type="Proteomes" id="UP000554837"/>
    </source>
</evidence>
<organism evidence="6 7">
    <name type="scientific">Inhella inkyongensis</name>
    <dbReference type="NCBI Taxonomy" id="392593"/>
    <lineage>
        <taxon>Bacteria</taxon>
        <taxon>Pseudomonadati</taxon>
        <taxon>Pseudomonadota</taxon>
        <taxon>Betaproteobacteria</taxon>
        <taxon>Burkholderiales</taxon>
        <taxon>Sphaerotilaceae</taxon>
        <taxon>Inhella</taxon>
    </lineage>
</organism>
<proteinExistence type="inferred from homology"/>
<dbReference type="OrthoDB" id="110033at2"/>
<dbReference type="InterPro" id="IPR000847">
    <property type="entry name" value="LysR_HTH_N"/>
</dbReference>
<dbReference type="SUPFAM" id="SSF46785">
    <property type="entry name" value="Winged helix' DNA-binding domain"/>
    <property type="match status" value="1"/>
</dbReference>
<dbReference type="InterPro" id="IPR036390">
    <property type="entry name" value="WH_DNA-bd_sf"/>
</dbReference>
<dbReference type="EMBL" id="JACHHO010000002">
    <property type="protein sequence ID" value="MBB5204266.1"/>
    <property type="molecule type" value="Genomic_DNA"/>
</dbReference>
<reference evidence="6 7" key="1">
    <citation type="submission" date="2020-08" db="EMBL/GenBank/DDBJ databases">
        <title>Genomic Encyclopedia of Type Strains, Phase IV (KMG-IV): sequencing the most valuable type-strain genomes for metagenomic binning, comparative biology and taxonomic classification.</title>
        <authorList>
            <person name="Goeker M."/>
        </authorList>
    </citation>
    <scope>NUCLEOTIDE SEQUENCE [LARGE SCALE GENOMIC DNA]</scope>
    <source>
        <strain evidence="6 7">DSM 23958</strain>
    </source>
</reference>
<dbReference type="RefSeq" id="WP_138856036.1">
    <property type="nucleotide sequence ID" value="NZ_CP040709.1"/>
</dbReference>
<evidence type="ECO:0000256" key="1">
    <source>
        <dbReference type="ARBA" id="ARBA00009437"/>
    </source>
</evidence>
<dbReference type="PROSITE" id="PS50931">
    <property type="entry name" value="HTH_LYSR"/>
    <property type="match status" value="1"/>
</dbReference>
<dbReference type="InterPro" id="IPR036388">
    <property type="entry name" value="WH-like_DNA-bd_sf"/>
</dbReference>
<dbReference type="NCBIfam" id="NF008239">
    <property type="entry name" value="PRK11013.1"/>
    <property type="match status" value="1"/>
</dbReference>
<evidence type="ECO:0000313" key="6">
    <source>
        <dbReference type="EMBL" id="MBB5204266.1"/>
    </source>
</evidence>
<evidence type="ECO:0000259" key="5">
    <source>
        <dbReference type="PROSITE" id="PS50931"/>
    </source>
</evidence>
<dbReference type="Proteomes" id="UP000554837">
    <property type="component" value="Unassembled WGS sequence"/>
</dbReference>
<comment type="similarity">
    <text evidence="1">Belongs to the LysR transcriptional regulatory family.</text>
</comment>
<dbReference type="GO" id="GO:0009089">
    <property type="term" value="P:lysine biosynthetic process via diaminopimelate"/>
    <property type="evidence" value="ECO:0007669"/>
    <property type="project" value="TreeGrafter"/>
</dbReference>
<dbReference type="SUPFAM" id="SSF53850">
    <property type="entry name" value="Periplasmic binding protein-like II"/>
    <property type="match status" value="1"/>
</dbReference>
<dbReference type="Pfam" id="PF00126">
    <property type="entry name" value="HTH_1"/>
    <property type="match status" value="1"/>
</dbReference>